<evidence type="ECO:0000259" key="4">
    <source>
        <dbReference type="Pfam" id="PF25053"/>
    </source>
</evidence>
<keyword evidence="6" id="KW-1185">Reference proteome</keyword>
<reference evidence="5 6" key="1">
    <citation type="submission" date="2016-03" db="EMBL/GenBank/DDBJ databases">
        <authorList>
            <person name="Ploux O."/>
        </authorList>
    </citation>
    <scope>NUCLEOTIDE SEQUENCE [LARGE SCALE GENOMIC DNA]</scope>
    <source>
        <strain evidence="5 6">UAMH 11012</strain>
    </source>
</reference>
<dbReference type="STRING" id="576137.A0A1L7WET3"/>
<dbReference type="SUPFAM" id="SSF52540">
    <property type="entry name" value="P-loop containing nucleoside triphosphate hydrolases"/>
    <property type="match status" value="1"/>
</dbReference>
<protein>
    <submittedName>
        <fullName evidence="5">Uncharacterized protein</fullName>
    </submittedName>
</protein>
<feature type="region of interest" description="Disordered" evidence="2">
    <location>
        <begin position="1104"/>
        <end position="1220"/>
    </location>
</feature>
<dbReference type="OrthoDB" id="443402at2759"/>
<dbReference type="PANTHER" id="PTHR10039:SF5">
    <property type="entry name" value="NACHT DOMAIN-CONTAINING PROTEIN"/>
    <property type="match status" value="1"/>
</dbReference>
<feature type="compositionally biased region" description="Acidic residues" evidence="2">
    <location>
        <begin position="1170"/>
        <end position="1180"/>
    </location>
</feature>
<gene>
    <name evidence="5" type="ORF">PAC_01104</name>
</gene>
<dbReference type="PANTHER" id="PTHR10039">
    <property type="entry name" value="AMELOGENIN"/>
    <property type="match status" value="1"/>
</dbReference>
<accession>A0A1L7WET3</accession>
<name>A0A1L7WET3_9HELO</name>
<organism evidence="5 6">
    <name type="scientific">Phialocephala subalpina</name>
    <dbReference type="NCBI Taxonomy" id="576137"/>
    <lineage>
        <taxon>Eukaryota</taxon>
        <taxon>Fungi</taxon>
        <taxon>Dikarya</taxon>
        <taxon>Ascomycota</taxon>
        <taxon>Pezizomycotina</taxon>
        <taxon>Leotiomycetes</taxon>
        <taxon>Helotiales</taxon>
        <taxon>Mollisiaceae</taxon>
        <taxon>Phialocephala</taxon>
        <taxon>Phialocephala fortinii species complex</taxon>
    </lineage>
</organism>
<feature type="compositionally biased region" description="Low complexity" evidence="2">
    <location>
        <begin position="1145"/>
        <end position="1155"/>
    </location>
</feature>
<feature type="compositionally biased region" description="Basic and acidic residues" evidence="2">
    <location>
        <begin position="1009"/>
        <end position="1020"/>
    </location>
</feature>
<evidence type="ECO:0000256" key="2">
    <source>
        <dbReference type="SAM" id="MobiDB-lite"/>
    </source>
</evidence>
<dbReference type="Proteomes" id="UP000184330">
    <property type="component" value="Unassembled WGS sequence"/>
</dbReference>
<dbReference type="InterPro" id="IPR056884">
    <property type="entry name" value="NPHP3-like_N"/>
</dbReference>
<dbReference type="InterPro" id="IPR056693">
    <property type="entry name" value="DUF7791"/>
</dbReference>
<feature type="domain" description="Nephrocystin 3-like N-terminal" evidence="3">
    <location>
        <begin position="313"/>
        <end position="474"/>
    </location>
</feature>
<feature type="region of interest" description="Disordered" evidence="2">
    <location>
        <begin position="1009"/>
        <end position="1031"/>
    </location>
</feature>
<dbReference type="Gene3D" id="3.40.50.300">
    <property type="entry name" value="P-loop containing nucleotide triphosphate hydrolases"/>
    <property type="match status" value="1"/>
</dbReference>
<dbReference type="EMBL" id="FJOG01000001">
    <property type="protein sequence ID" value="CZR51229.1"/>
    <property type="molecule type" value="Genomic_DNA"/>
</dbReference>
<evidence type="ECO:0000313" key="6">
    <source>
        <dbReference type="Proteomes" id="UP000184330"/>
    </source>
</evidence>
<keyword evidence="1" id="KW-0677">Repeat</keyword>
<evidence type="ECO:0000313" key="5">
    <source>
        <dbReference type="EMBL" id="CZR51229.1"/>
    </source>
</evidence>
<feature type="domain" description="DUF7791" evidence="4">
    <location>
        <begin position="584"/>
        <end position="728"/>
    </location>
</feature>
<dbReference type="Pfam" id="PF24883">
    <property type="entry name" value="NPHP3_N"/>
    <property type="match status" value="1"/>
</dbReference>
<dbReference type="AlphaFoldDB" id="A0A1L7WET3"/>
<evidence type="ECO:0000256" key="1">
    <source>
        <dbReference type="ARBA" id="ARBA00022737"/>
    </source>
</evidence>
<dbReference type="Pfam" id="PF25053">
    <property type="entry name" value="DUF7791"/>
    <property type="match status" value="1"/>
</dbReference>
<evidence type="ECO:0000259" key="3">
    <source>
        <dbReference type="Pfam" id="PF24883"/>
    </source>
</evidence>
<dbReference type="InterPro" id="IPR027417">
    <property type="entry name" value="P-loop_NTPase"/>
</dbReference>
<sequence>MLDPLTALGLASNIIQLVDFTSKILSKTKDLRFHGETVDNARLEALTIGLVCLSENLQASPSFNEAPSGKPSQDVKAIIEIANGSVTTALELIECLQRIKFKLNEEKTVWASIRKAIISVSSKERVKEIATLLDSYRNELALRTLVLLSSNVGKHASNHEKRLERLERKEDDIIEAISISQKLNAHQADEQSRLHQRTGQQLREVTAAILTHRDGRTTTLSQPGAQRAVIEDSLSDEKFSAEVMTLRATSSEHESRIDGTAFLGDFDTIQRRVLGSLSFTKIRDRMDEVRSPFYSTFEWVFEPPGKSKLPWDSLLQWLHKDGGCYWINGKAGSGKSTLMKHIFNCPKTQDALTQWAGESRLLVASYFSWNLGTALQKTHVGLLRSLLHDIFSQIPDLVPTTLPKLFRKASIGEEIEPRLADLVEGITNLSRQNLPLKICLFIDGIDEFDGDHAEISSLFTSISNPNFKCIISSRPIPACVDIFAEYPGLRLQDLTYNDILKYTQEKVHTQRTWRELLEEEGPQSAQLITDIVEKAQGVFLWVVLVVASLLEGLRNYDRITDWRRRLDMLPPDPENLYKHMLNRLEPLYFRQASQLLQIVLKHIKVELDRQLTALHLSFADEEDSDYAFRRDLVPLEAQQRLARCRATEGRIRSRCCGLVEVWQDWRLEQQERLLDCRIMFLHRTVVEFLRSDSAASIFQHGASDAVFDPSISLAKCFLIDIKTQSYSSSLNIIQSPVWESMRRCPNHCHFIDGDFGQQVSRIMDELDNTMDLRWRSIDRWISGFKGRDDVLKVVQKFNWTLSELRQSSRLGNSAVFSDLQASLLVLAATMGHTRYVQYKCRVEKSDMEPAQLQQAMIAAVYSASSAVKNGLSVHYQTLFDVPSEDKRATLPDYHSILLYLIDAGGDPNEKVGTSRSNPWSFALGETQMMEENDDMSSWCSILELLLQSGADANDIAIEKARNLDRYSTALSVITTKISQLARHSKWPEARSFENLRSQLLARGAKDRTWTEVNKDSRPERASTPAPWRRDSTNPIEKLFRQADIGPHPREPLTLAEARQSRASAVASGLNAIGNTVKKSWLIGNRQAVLAPPKREKKYPPVSMAFQSVAPAPQPTRGRARDDFGGVGKPTQINTNLSPIRRAPARQSSSESNESGSEPRRGRRRSHADSDSDESSSDSEVPDVAMFQSDPTEDHEVENNVASEEPVAEVPQPSKLDFVKPTMENKAPRRWKFGVAKGVRISALFKR</sequence>
<proteinExistence type="predicted"/>